<dbReference type="GO" id="GO:0016020">
    <property type="term" value="C:membrane"/>
    <property type="evidence" value="ECO:0007669"/>
    <property type="project" value="InterPro"/>
</dbReference>
<dbReference type="Proteomes" id="UP000549765">
    <property type="component" value="Unassembled WGS sequence"/>
</dbReference>
<protein>
    <recommendedName>
        <fullName evidence="4">Small conserved membrane protein</fullName>
    </recommendedName>
</protein>
<proteinExistence type="predicted"/>
<accession>A0A7X6N0R1</accession>
<sequence>MNNANNVPQSSRETENTMDIDRQRFLKLISRLATITCIAMYVSYIPQIIANFTGNPVSPLQPLVAAINASLWTSYGWLKAKKDWPVIISNVPGIFFGVFTVITVFIH</sequence>
<feature type="transmembrane region" description="Helical" evidence="1">
    <location>
        <begin position="28"/>
        <end position="48"/>
    </location>
</feature>
<keyword evidence="3" id="KW-1185">Reference proteome</keyword>
<dbReference type="Gene3D" id="1.20.1280.290">
    <property type="match status" value="1"/>
</dbReference>
<keyword evidence="1" id="KW-0812">Transmembrane</keyword>
<keyword evidence="1" id="KW-0472">Membrane</keyword>
<evidence type="ECO:0008006" key="4">
    <source>
        <dbReference type="Google" id="ProtNLM"/>
    </source>
</evidence>
<dbReference type="InterPro" id="IPR004316">
    <property type="entry name" value="SWEET_rpt"/>
</dbReference>
<evidence type="ECO:0000256" key="1">
    <source>
        <dbReference type="SAM" id="Phobius"/>
    </source>
</evidence>
<evidence type="ECO:0000313" key="2">
    <source>
        <dbReference type="EMBL" id="NKZ23666.1"/>
    </source>
</evidence>
<organism evidence="2 3">
    <name type="scientific">Periweissella fabalis</name>
    <dbReference type="NCBI Taxonomy" id="1070421"/>
    <lineage>
        <taxon>Bacteria</taxon>
        <taxon>Bacillati</taxon>
        <taxon>Bacillota</taxon>
        <taxon>Bacilli</taxon>
        <taxon>Lactobacillales</taxon>
        <taxon>Lactobacillaceae</taxon>
        <taxon>Periweissella</taxon>
    </lineage>
</organism>
<dbReference type="AlphaFoldDB" id="A0A7X6N0R1"/>
<dbReference type="EMBL" id="JAAXPN010000001">
    <property type="protein sequence ID" value="NKZ23666.1"/>
    <property type="molecule type" value="Genomic_DNA"/>
</dbReference>
<comment type="caution">
    <text evidence="2">The sequence shown here is derived from an EMBL/GenBank/DDBJ whole genome shotgun (WGS) entry which is preliminary data.</text>
</comment>
<keyword evidence="1" id="KW-1133">Transmembrane helix</keyword>
<evidence type="ECO:0000313" key="3">
    <source>
        <dbReference type="Proteomes" id="UP000549765"/>
    </source>
</evidence>
<feature type="transmembrane region" description="Helical" evidence="1">
    <location>
        <begin position="85"/>
        <end position="106"/>
    </location>
</feature>
<name>A0A7X6N0R1_9LACO</name>
<dbReference type="Pfam" id="PF03083">
    <property type="entry name" value="MtN3_slv"/>
    <property type="match status" value="1"/>
</dbReference>
<gene>
    <name evidence="2" type="ORF">HF964_02435</name>
</gene>
<reference evidence="2 3" key="1">
    <citation type="submission" date="2020-04" db="EMBL/GenBank/DDBJ databases">
        <title>MicrobeNet Type strains.</title>
        <authorList>
            <person name="Nicholson A.C."/>
        </authorList>
    </citation>
    <scope>NUCLEOTIDE SEQUENCE [LARGE SCALE GENOMIC DNA]</scope>
    <source>
        <strain evidence="2 3">CCUG 61472</strain>
    </source>
</reference>